<accession>A0A0G1DBZ6</accession>
<name>A0A0G1DBZ6_9BACT</name>
<keyword evidence="4" id="KW-0808">Transferase</keyword>
<evidence type="ECO:0000313" key="5">
    <source>
        <dbReference type="Proteomes" id="UP000034894"/>
    </source>
</evidence>
<dbReference type="InterPro" id="IPR038333">
    <property type="entry name" value="T1MK-like_N_sf"/>
</dbReference>
<keyword evidence="4" id="KW-0489">Methyltransferase</keyword>
<comment type="caution">
    <text evidence="4">The sequence shown here is derived from an EMBL/GenBank/DDBJ whole genome shotgun (WGS) entry which is preliminary data.</text>
</comment>
<proteinExistence type="inferred from homology"/>
<dbReference type="STRING" id="1618443.UV73_C0021G0008"/>
<dbReference type="GO" id="GO:0009007">
    <property type="term" value="F:site-specific DNA-methyltransferase (adenine-specific) activity"/>
    <property type="evidence" value="ECO:0007669"/>
    <property type="project" value="UniProtKB-EC"/>
</dbReference>
<sequence>MSNNGANLGFEQKLWSSADKLRSNMDAAEYKHVVLGLIFLKYISDAFTEVYEKLKKE</sequence>
<feature type="non-terminal residue" evidence="4">
    <location>
        <position position="57"/>
    </location>
</feature>
<comment type="similarity">
    <text evidence="1">Belongs to the N(4)/N(6)-methyltransferase family.</text>
</comment>
<reference evidence="4 5" key="1">
    <citation type="journal article" date="2015" name="Nature">
        <title>rRNA introns, odd ribosomes, and small enigmatic genomes across a large radiation of phyla.</title>
        <authorList>
            <person name="Brown C.T."/>
            <person name="Hug L.A."/>
            <person name="Thomas B.C."/>
            <person name="Sharon I."/>
            <person name="Castelle C.J."/>
            <person name="Singh A."/>
            <person name="Wilkins M.J."/>
            <person name="Williams K.H."/>
            <person name="Banfield J.F."/>
        </authorList>
    </citation>
    <scope>NUCLEOTIDE SEQUENCE [LARGE SCALE GENOMIC DNA]</scope>
</reference>
<dbReference type="Pfam" id="PF12161">
    <property type="entry name" value="HsdM_N"/>
    <property type="match status" value="1"/>
</dbReference>
<evidence type="ECO:0000256" key="1">
    <source>
        <dbReference type="ARBA" id="ARBA00006594"/>
    </source>
</evidence>
<dbReference type="InterPro" id="IPR022749">
    <property type="entry name" value="D12N6_MeTrfase_N"/>
</dbReference>
<dbReference type="GO" id="GO:0009307">
    <property type="term" value="P:DNA restriction-modification system"/>
    <property type="evidence" value="ECO:0007669"/>
    <property type="project" value="UniProtKB-KW"/>
</dbReference>
<evidence type="ECO:0000259" key="3">
    <source>
        <dbReference type="Pfam" id="PF12161"/>
    </source>
</evidence>
<dbReference type="EC" id="2.1.1.72" evidence="4"/>
<feature type="domain" description="N6 adenine-specific DNA methyltransferase N-terminal" evidence="3">
    <location>
        <begin position="11"/>
        <end position="55"/>
    </location>
</feature>
<organism evidence="4 5">
    <name type="scientific">Candidatus Gottesmanbacteria bacterium GW2011_GWA2_43_14</name>
    <dbReference type="NCBI Taxonomy" id="1618443"/>
    <lineage>
        <taxon>Bacteria</taxon>
        <taxon>Candidatus Gottesmaniibacteriota</taxon>
    </lineage>
</organism>
<dbReference type="Proteomes" id="UP000034894">
    <property type="component" value="Unassembled WGS sequence"/>
</dbReference>
<gene>
    <name evidence="4" type="ORF">UV73_C0021G0008</name>
</gene>
<dbReference type="EMBL" id="LCFP01000021">
    <property type="protein sequence ID" value="KKS95209.1"/>
    <property type="molecule type" value="Genomic_DNA"/>
</dbReference>
<dbReference type="SUPFAM" id="SSF53335">
    <property type="entry name" value="S-adenosyl-L-methionine-dependent methyltransferases"/>
    <property type="match status" value="1"/>
</dbReference>
<dbReference type="AlphaFoldDB" id="A0A0G1DBZ6"/>
<protein>
    <submittedName>
        <fullName evidence="4">Adenine-specific DNA-methyltransferase, type I restriction enzyme M protein</fullName>
        <ecNumber evidence="4">2.1.1.72</ecNumber>
    </submittedName>
</protein>
<dbReference type="InterPro" id="IPR029063">
    <property type="entry name" value="SAM-dependent_MTases_sf"/>
</dbReference>
<dbReference type="GO" id="GO:0032259">
    <property type="term" value="P:methylation"/>
    <property type="evidence" value="ECO:0007669"/>
    <property type="project" value="UniProtKB-KW"/>
</dbReference>
<evidence type="ECO:0000313" key="4">
    <source>
        <dbReference type="EMBL" id="KKS95209.1"/>
    </source>
</evidence>
<keyword evidence="2" id="KW-0680">Restriction system</keyword>
<dbReference type="Gene3D" id="1.20.1260.30">
    <property type="match status" value="1"/>
</dbReference>
<evidence type="ECO:0000256" key="2">
    <source>
        <dbReference type="ARBA" id="ARBA00022747"/>
    </source>
</evidence>